<protein>
    <submittedName>
        <fullName evidence="4">Putative chitinase</fullName>
    </submittedName>
</protein>
<dbReference type="Pfam" id="PF00182">
    <property type="entry name" value="Glyco_hydro_19"/>
    <property type="match status" value="1"/>
</dbReference>
<sequence length="299" mass="34127">MKNKGKANPKNDHAHHERVKLDCTCGRDITIEELIDCYPSQRKSILERFLPHINNAFRKYEIETCMRRMHFLAQVGHESGCLKYTAEILPKGVSESSVYDGYKGRGLIQITWKANYEKYGYFIGKELLEKNKSQLEAEDLATDSAGWFWTNGGVFNMNTTADPNDFIAITIAINGGFNGFEHRKSLLKNSYDSLNVTACKNLAVLRESMPDEAKKALAVDEYQLKDSIAFNNPRSAFAWGYWHDPNSKRSGTKKDKETSIAGYQRFLELIEKKPFKKKAFGLTPIQMEKIAKDAMQKKD</sequence>
<dbReference type="Proteomes" id="UP000192920">
    <property type="component" value="Unassembled WGS sequence"/>
</dbReference>
<keyword evidence="1" id="KW-0611">Plant defense</keyword>
<gene>
    <name evidence="4" type="ORF">SAMN02745746_02294</name>
</gene>
<dbReference type="STRING" id="1123014.SAMN02745746_02294"/>
<evidence type="ECO:0000313" key="4">
    <source>
        <dbReference type="EMBL" id="SMF27433.1"/>
    </source>
</evidence>
<organism evidence="4 5">
    <name type="scientific">Pseudogulbenkiania subflava DSM 22618</name>
    <dbReference type="NCBI Taxonomy" id="1123014"/>
    <lineage>
        <taxon>Bacteria</taxon>
        <taxon>Pseudomonadati</taxon>
        <taxon>Pseudomonadota</taxon>
        <taxon>Betaproteobacteria</taxon>
        <taxon>Neisseriales</taxon>
        <taxon>Chromobacteriaceae</taxon>
        <taxon>Pseudogulbenkiania</taxon>
    </lineage>
</organism>
<evidence type="ECO:0000256" key="1">
    <source>
        <dbReference type="ARBA" id="ARBA00022821"/>
    </source>
</evidence>
<dbReference type="AlphaFoldDB" id="A0A1Y6C0F2"/>
<keyword evidence="5" id="KW-1185">Reference proteome</keyword>
<dbReference type="GO" id="GO:0006952">
    <property type="term" value="P:defense response"/>
    <property type="evidence" value="ECO:0007669"/>
    <property type="project" value="UniProtKB-KW"/>
</dbReference>
<proteinExistence type="predicted"/>
<evidence type="ECO:0000256" key="2">
    <source>
        <dbReference type="ARBA" id="ARBA00023157"/>
    </source>
</evidence>
<reference evidence="5" key="1">
    <citation type="submission" date="2017-04" db="EMBL/GenBank/DDBJ databases">
        <authorList>
            <person name="Varghese N."/>
            <person name="Submissions S."/>
        </authorList>
    </citation>
    <scope>NUCLEOTIDE SEQUENCE [LARGE SCALE GENOMIC DNA]</scope>
    <source>
        <strain evidence="5">DSM 22618</strain>
    </source>
</reference>
<evidence type="ECO:0000313" key="5">
    <source>
        <dbReference type="Proteomes" id="UP000192920"/>
    </source>
</evidence>
<dbReference type="PANTHER" id="PTHR22595:SF79">
    <property type="entry name" value="CHITINASE 12"/>
    <property type="match status" value="1"/>
</dbReference>
<feature type="domain" description="Glycoside hydrolase family 19 catalytic" evidence="3">
    <location>
        <begin position="100"/>
        <end position="150"/>
    </location>
</feature>
<keyword evidence="2" id="KW-1015">Disulfide bond</keyword>
<dbReference type="GO" id="GO:0016998">
    <property type="term" value="P:cell wall macromolecule catabolic process"/>
    <property type="evidence" value="ECO:0007669"/>
    <property type="project" value="InterPro"/>
</dbReference>
<name>A0A1Y6C0F2_9NEIS</name>
<dbReference type="InterPro" id="IPR023346">
    <property type="entry name" value="Lysozyme-like_dom_sf"/>
</dbReference>
<dbReference type="InterPro" id="IPR000726">
    <property type="entry name" value="Glyco_hydro_19_cat"/>
</dbReference>
<dbReference type="EMBL" id="FXAG01000011">
    <property type="protein sequence ID" value="SMF27433.1"/>
    <property type="molecule type" value="Genomic_DNA"/>
</dbReference>
<dbReference type="GO" id="GO:0006032">
    <property type="term" value="P:chitin catabolic process"/>
    <property type="evidence" value="ECO:0007669"/>
    <property type="project" value="InterPro"/>
</dbReference>
<dbReference type="PANTHER" id="PTHR22595">
    <property type="entry name" value="CHITINASE-RELATED"/>
    <property type="match status" value="1"/>
</dbReference>
<accession>A0A1Y6C0F2</accession>
<dbReference type="SUPFAM" id="SSF53955">
    <property type="entry name" value="Lysozyme-like"/>
    <property type="match status" value="1"/>
</dbReference>
<dbReference type="Gene3D" id="1.10.530.10">
    <property type="match status" value="1"/>
</dbReference>
<evidence type="ECO:0000259" key="3">
    <source>
        <dbReference type="Pfam" id="PF00182"/>
    </source>
</evidence>
<dbReference type="GO" id="GO:0004568">
    <property type="term" value="F:chitinase activity"/>
    <property type="evidence" value="ECO:0007669"/>
    <property type="project" value="InterPro"/>
</dbReference>